<feature type="transmembrane region" description="Helical" evidence="1">
    <location>
        <begin position="162"/>
        <end position="179"/>
    </location>
</feature>
<organism evidence="2 3">
    <name type="scientific">Heterorhabditis bacteriophora</name>
    <name type="common">Entomopathogenic nematode worm</name>
    <dbReference type="NCBI Taxonomy" id="37862"/>
    <lineage>
        <taxon>Eukaryota</taxon>
        <taxon>Metazoa</taxon>
        <taxon>Ecdysozoa</taxon>
        <taxon>Nematoda</taxon>
        <taxon>Chromadorea</taxon>
        <taxon>Rhabditida</taxon>
        <taxon>Rhabditina</taxon>
        <taxon>Rhabditomorpha</taxon>
        <taxon>Strongyloidea</taxon>
        <taxon>Heterorhabditidae</taxon>
        <taxon>Heterorhabditis</taxon>
    </lineage>
</organism>
<dbReference type="AlphaFoldDB" id="A0A1I7XVW4"/>
<keyword evidence="1" id="KW-1133">Transmembrane helix</keyword>
<reference evidence="3" key="1">
    <citation type="submission" date="2016-11" db="UniProtKB">
        <authorList>
            <consortium name="WormBaseParasite"/>
        </authorList>
    </citation>
    <scope>IDENTIFICATION</scope>
</reference>
<accession>A0A1I7XVW4</accession>
<keyword evidence="1" id="KW-0472">Membrane</keyword>
<name>A0A1I7XVW4_HETBA</name>
<evidence type="ECO:0000256" key="1">
    <source>
        <dbReference type="SAM" id="Phobius"/>
    </source>
</evidence>
<evidence type="ECO:0000313" key="2">
    <source>
        <dbReference type="Proteomes" id="UP000095283"/>
    </source>
</evidence>
<dbReference type="WBParaSite" id="Hba_21689">
    <property type="protein sequence ID" value="Hba_21689"/>
    <property type="gene ID" value="Hba_21689"/>
</dbReference>
<protein>
    <submittedName>
        <fullName evidence="3">COesterase domain-containing protein</fullName>
    </submittedName>
</protein>
<evidence type="ECO:0000313" key="3">
    <source>
        <dbReference type="WBParaSite" id="Hba_21689"/>
    </source>
</evidence>
<proteinExistence type="predicted"/>
<keyword evidence="1" id="KW-0812">Transmembrane</keyword>
<sequence>MCVGIDAGRLIFALFTLSTTLLFVLCCIPAEVRSRLKWGFRLLESKQTTEALGTIGDVSLLVGFSSNYFQRFVEPGHVPQCSSPTCPPGAYWHPRATGEVIYINLYIDRTLATSRLRSPKLGKILPRPLKVFPPKDHILPSPTGRYGFRRAFEKIQRHKKLMIVKSLPLIFFYLSSILYNKSWSYDVGKAVQDRFRSGAMTRSPLLCFSCCQTRPMDNYCAT</sequence>
<keyword evidence="2" id="KW-1185">Reference proteome</keyword>
<feature type="transmembrane region" description="Helical" evidence="1">
    <location>
        <begin position="12"/>
        <end position="32"/>
    </location>
</feature>
<dbReference type="Proteomes" id="UP000095283">
    <property type="component" value="Unplaced"/>
</dbReference>